<keyword evidence="1" id="KW-1133">Transmembrane helix</keyword>
<dbReference type="Proteomes" id="UP000012015">
    <property type="component" value="Unassembled WGS sequence"/>
</dbReference>
<feature type="transmembrane region" description="Helical" evidence="1">
    <location>
        <begin position="58"/>
        <end position="77"/>
    </location>
</feature>
<name>M7NHE4_9MICC</name>
<feature type="transmembrane region" description="Helical" evidence="1">
    <location>
        <begin position="29"/>
        <end position="52"/>
    </location>
</feature>
<sequence>MSHDAHIPAPREKPVVKLTIHKSHPARGLIVGGGATALFFLLFIITGGAMLGTVMSPLWIGFIIGALLMLLGVFRLIGGPNAFGLGDTEHKHPTP</sequence>
<evidence type="ECO:0000256" key="1">
    <source>
        <dbReference type="SAM" id="Phobius"/>
    </source>
</evidence>
<proteinExistence type="predicted"/>
<dbReference type="PATRIC" id="fig|1276920.7.peg.2888"/>
<reference evidence="2 3" key="1">
    <citation type="journal article" date="2013" name="Genome Announc.">
        <title>Draft Genome Sequence of Arthrobacter gangotriensis Strain Lz1yT, Isolated from a Penguin Rookery Soil Sample Collected in Antarctica, near the Indian Station Dakshin Gangotri.</title>
        <authorList>
            <person name="Shivaji S."/>
            <person name="Ara S."/>
            <person name="Bandi S."/>
            <person name="Singh A."/>
            <person name="Kumar Pinnaka A."/>
        </authorList>
    </citation>
    <scope>NUCLEOTIDE SEQUENCE [LARGE SCALE GENOMIC DNA]</scope>
    <source>
        <strain evidence="2 3">Lz1y</strain>
    </source>
</reference>
<keyword evidence="3" id="KW-1185">Reference proteome</keyword>
<gene>
    <name evidence="2" type="ORF">ADIAG_02886</name>
</gene>
<evidence type="ECO:0000313" key="2">
    <source>
        <dbReference type="EMBL" id="EMQ97943.1"/>
    </source>
</evidence>
<accession>M7NHE4</accession>
<protein>
    <submittedName>
        <fullName evidence="2">Uncharacterized protein</fullName>
    </submittedName>
</protein>
<dbReference type="STRING" id="1276920.ADIAG_02886"/>
<dbReference type="AlphaFoldDB" id="M7NHE4"/>
<keyword evidence="1" id="KW-0472">Membrane</keyword>
<evidence type="ECO:0000313" key="3">
    <source>
        <dbReference type="Proteomes" id="UP000012015"/>
    </source>
</evidence>
<dbReference type="EMBL" id="AOCK01000008">
    <property type="protein sequence ID" value="EMQ97943.1"/>
    <property type="molecule type" value="Genomic_DNA"/>
</dbReference>
<comment type="caution">
    <text evidence="2">The sequence shown here is derived from an EMBL/GenBank/DDBJ whole genome shotgun (WGS) entry which is preliminary data.</text>
</comment>
<organism evidence="2 3">
    <name type="scientific">Paeniglutamicibacter gangotriensis Lz1y</name>
    <dbReference type="NCBI Taxonomy" id="1276920"/>
    <lineage>
        <taxon>Bacteria</taxon>
        <taxon>Bacillati</taxon>
        <taxon>Actinomycetota</taxon>
        <taxon>Actinomycetes</taxon>
        <taxon>Micrococcales</taxon>
        <taxon>Micrococcaceae</taxon>
        <taxon>Paeniglutamicibacter</taxon>
    </lineage>
</organism>
<keyword evidence="1" id="KW-0812">Transmembrane</keyword>